<dbReference type="Gene3D" id="3.60.40.10">
    <property type="entry name" value="PPM-type phosphatase domain"/>
    <property type="match status" value="1"/>
</dbReference>
<feature type="compositionally biased region" description="Polar residues" evidence="1">
    <location>
        <begin position="577"/>
        <end position="593"/>
    </location>
</feature>
<proteinExistence type="predicted"/>
<dbReference type="VEuPathDB" id="AmoebaDB:DICPUDRAFT_97029"/>
<dbReference type="SMART" id="SM00332">
    <property type="entry name" value="PP2Cc"/>
    <property type="match status" value="1"/>
</dbReference>
<reference evidence="4" key="1">
    <citation type="journal article" date="2011" name="Genome Biol.">
        <title>Comparative genomics of the social amoebae Dictyostelium discoideum and Dictyostelium purpureum.</title>
        <authorList>
            <consortium name="US DOE Joint Genome Institute (JGI-PGF)"/>
            <person name="Sucgang R."/>
            <person name="Kuo A."/>
            <person name="Tian X."/>
            <person name="Salerno W."/>
            <person name="Parikh A."/>
            <person name="Feasley C.L."/>
            <person name="Dalin E."/>
            <person name="Tu H."/>
            <person name="Huang E."/>
            <person name="Barry K."/>
            <person name="Lindquist E."/>
            <person name="Shapiro H."/>
            <person name="Bruce D."/>
            <person name="Schmutz J."/>
            <person name="Salamov A."/>
            <person name="Fey P."/>
            <person name="Gaudet P."/>
            <person name="Anjard C."/>
            <person name="Babu M.M."/>
            <person name="Basu S."/>
            <person name="Bushmanova Y."/>
            <person name="van der Wel H."/>
            <person name="Katoh-Kurasawa M."/>
            <person name="Dinh C."/>
            <person name="Coutinho P.M."/>
            <person name="Saito T."/>
            <person name="Elias M."/>
            <person name="Schaap P."/>
            <person name="Kay R.R."/>
            <person name="Henrissat B."/>
            <person name="Eichinger L."/>
            <person name="Rivero F."/>
            <person name="Putnam N.H."/>
            <person name="West C.M."/>
            <person name="Loomis W.F."/>
            <person name="Chisholm R.L."/>
            <person name="Shaulsky G."/>
            <person name="Strassmann J.E."/>
            <person name="Queller D.C."/>
            <person name="Kuspa A."/>
            <person name="Grigoriev I.V."/>
        </authorList>
    </citation>
    <scope>NUCLEOTIDE SEQUENCE [LARGE SCALE GENOMIC DNA]</scope>
    <source>
        <strain evidence="4">QSDP1</strain>
    </source>
</reference>
<dbReference type="InParanoid" id="F0ZDD3"/>
<keyword evidence="4" id="KW-1185">Reference proteome</keyword>
<feature type="compositionally biased region" description="Polar residues" evidence="1">
    <location>
        <begin position="53"/>
        <end position="63"/>
    </location>
</feature>
<feature type="compositionally biased region" description="Polar residues" evidence="1">
    <location>
        <begin position="103"/>
        <end position="115"/>
    </location>
</feature>
<dbReference type="FunCoup" id="F0ZDD3">
    <property type="interactions" value="6"/>
</dbReference>
<dbReference type="Proteomes" id="UP000001064">
    <property type="component" value="Unassembled WGS sequence"/>
</dbReference>
<feature type="domain" description="PPM-type phosphatase" evidence="2">
    <location>
        <begin position="252"/>
        <end position="529"/>
    </location>
</feature>
<dbReference type="OMA" id="DEFWEAG"/>
<dbReference type="AlphaFoldDB" id="F0ZDD3"/>
<dbReference type="InterPro" id="IPR053287">
    <property type="entry name" value="PP2C-like_domain"/>
</dbReference>
<evidence type="ECO:0000259" key="2">
    <source>
        <dbReference type="SMART" id="SM00332"/>
    </source>
</evidence>
<feature type="compositionally biased region" description="Low complexity" evidence="1">
    <location>
        <begin position="126"/>
        <end position="137"/>
    </location>
</feature>
<evidence type="ECO:0000313" key="3">
    <source>
        <dbReference type="EMBL" id="EGC38022.1"/>
    </source>
</evidence>
<name>F0ZDD3_DICPU</name>
<feature type="compositionally biased region" description="Basic and acidic residues" evidence="1">
    <location>
        <begin position="116"/>
        <end position="125"/>
    </location>
</feature>
<dbReference type="PANTHER" id="PTHR21586:SF1">
    <property type="entry name" value="PROTEIN PHOSPHATASE 2C-RELATED PROTEIN"/>
    <property type="match status" value="1"/>
</dbReference>
<dbReference type="EMBL" id="GL870985">
    <property type="protein sequence ID" value="EGC38022.1"/>
    <property type="molecule type" value="Genomic_DNA"/>
</dbReference>
<dbReference type="InterPro" id="IPR036457">
    <property type="entry name" value="PPM-type-like_dom_sf"/>
</dbReference>
<dbReference type="SUPFAM" id="SSF81606">
    <property type="entry name" value="PP2C-like"/>
    <property type="match status" value="1"/>
</dbReference>
<feature type="compositionally biased region" description="Low complexity" evidence="1">
    <location>
        <begin position="64"/>
        <end position="102"/>
    </location>
</feature>
<gene>
    <name evidence="3" type="ORF">DICPUDRAFT_97029</name>
</gene>
<accession>F0ZDD3</accession>
<feature type="region of interest" description="Disordered" evidence="1">
    <location>
        <begin position="567"/>
        <end position="607"/>
    </location>
</feature>
<dbReference type="PANTHER" id="PTHR21586">
    <property type="entry name" value="TIPA"/>
    <property type="match status" value="1"/>
</dbReference>
<dbReference type="KEGG" id="dpp:DICPUDRAFT_97029"/>
<dbReference type="RefSeq" id="XP_003285423.1">
    <property type="nucleotide sequence ID" value="XM_003285375.1"/>
</dbReference>
<dbReference type="OrthoDB" id="2556847at2759"/>
<dbReference type="GeneID" id="10502892"/>
<dbReference type="eggNOG" id="ENOG502QTP9">
    <property type="taxonomic scope" value="Eukaryota"/>
</dbReference>
<evidence type="ECO:0000256" key="1">
    <source>
        <dbReference type="SAM" id="MobiDB-lite"/>
    </source>
</evidence>
<sequence length="824" mass="91020">MTNTFNGESLTTTESTEKKYQLLLENQRLLLEENLKLKTDLYEMKQKYESNTKNINISSSPRQINYSSSPPNSNNSSYSSTSSATITLATSPSSTPPLVSNNHHSIANNQSYSSSEDLKGHKKESLSLSISSRENSNGGRDLTNDNSRDGKKKSGRLKLFKFLDPKQKQNKKEINHQELLLPGSSNEADFIYKETKLSTPYLNLPKLEVLPLKGDRNKLVQFSGPDYVNTIETPVTNIGTPMVSYPASYGERVYCISTSTYPFLPGTTQRAGDPIADRYTCAVYNNRLIACLADGCNWGEKPKEAAQNASTAFIEYVTSQNDSMTNVKEVGKILYQGFECAHKSIMVGKDEFWEAGTTTLLGGVLLEINKGNDKWSPQWEFVCASVGDCKAFLISQGEVTDITEGNRSNLDAKDCGGRLGPHLEQGKPDLRNLNIFCASIYDDDIILIVSDGVHDNLDPRHLGKMPQDMSKEFNLIGEKWTDCDFSKSQIAKNAFTSSLLETLTADTTDPSEISNRILKHCWDTTVASRHWMETNSGKRLPEDYSLYPGKMDHTSIICFKAGQFKSQKDDNNDNDNYPITSTSSQPIKIQSPTNDNNNNINNGIGSSPISCQTRTPTMPQADTITVCGEPRTLKASNHEGGWIKISPSRNVTSPLKKINSDPNLNNSSSSVLIFNNQNNGSNSIDLIMRNFEFVTPPPTYAPQMGYNNHYQGYPNNYNMIGVPQPPMIMTPQPPMMMVPPPMMMGVPQPTAASFIPQTAPIIPTPPMMMGVPPPPMMMGAPQPTAASYIPSHSPVTSPGYGVTPELVVPFSTNTMVYNGNPYYR</sequence>
<evidence type="ECO:0000313" key="4">
    <source>
        <dbReference type="Proteomes" id="UP000001064"/>
    </source>
</evidence>
<feature type="compositionally biased region" description="Low complexity" evidence="1">
    <location>
        <begin position="594"/>
        <end position="605"/>
    </location>
</feature>
<dbReference type="InterPro" id="IPR001932">
    <property type="entry name" value="PPM-type_phosphatase-like_dom"/>
</dbReference>
<protein>
    <recommendedName>
        <fullName evidence="2">PPM-type phosphatase domain-containing protein</fullName>
    </recommendedName>
</protein>
<organism evidence="3 4">
    <name type="scientific">Dictyostelium purpureum</name>
    <name type="common">Slime mold</name>
    <dbReference type="NCBI Taxonomy" id="5786"/>
    <lineage>
        <taxon>Eukaryota</taxon>
        <taxon>Amoebozoa</taxon>
        <taxon>Evosea</taxon>
        <taxon>Eumycetozoa</taxon>
        <taxon>Dictyostelia</taxon>
        <taxon>Dictyosteliales</taxon>
        <taxon>Dictyosteliaceae</taxon>
        <taxon>Dictyostelium</taxon>
    </lineage>
</organism>
<feature type="region of interest" description="Disordered" evidence="1">
    <location>
        <begin position="53"/>
        <end position="158"/>
    </location>
</feature>